<dbReference type="Proteomes" id="UP001642483">
    <property type="component" value="Unassembled WGS sequence"/>
</dbReference>
<keyword evidence="1" id="KW-0880">Kelch repeat</keyword>
<accession>A0ABP0GMC9</accession>
<dbReference type="InterPro" id="IPR000210">
    <property type="entry name" value="BTB/POZ_dom"/>
</dbReference>
<dbReference type="Gene3D" id="2.120.10.80">
    <property type="entry name" value="Kelch-type beta propeller"/>
    <property type="match status" value="2"/>
</dbReference>
<dbReference type="PANTHER" id="PTHR45632:SF30">
    <property type="entry name" value="BTB DOMAIN-CONTAINING PROTEIN"/>
    <property type="match status" value="1"/>
</dbReference>
<dbReference type="SUPFAM" id="SSF117281">
    <property type="entry name" value="Kelch motif"/>
    <property type="match status" value="2"/>
</dbReference>
<evidence type="ECO:0000256" key="2">
    <source>
        <dbReference type="ARBA" id="ARBA00022737"/>
    </source>
</evidence>
<dbReference type="InterPro" id="IPR011705">
    <property type="entry name" value="BACK"/>
</dbReference>
<dbReference type="InterPro" id="IPR017096">
    <property type="entry name" value="BTB-kelch_protein"/>
</dbReference>
<dbReference type="PANTHER" id="PTHR45632">
    <property type="entry name" value="LD33804P"/>
    <property type="match status" value="1"/>
</dbReference>
<proteinExistence type="predicted"/>
<dbReference type="Pfam" id="PF00651">
    <property type="entry name" value="BTB"/>
    <property type="match status" value="1"/>
</dbReference>
<keyword evidence="5" id="KW-1185">Reference proteome</keyword>
<organism evidence="4 5">
    <name type="scientific">Clavelina lepadiformis</name>
    <name type="common">Light-bulb sea squirt</name>
    <name type="synonym">Ascidia lepadiformis</name>
    <dbReference type="NCBI Taxonomy" id="159417"/>
    <lineage>
        <taxon>Eukaryota</taxon>
        <taxon>Metazoa</taxon>
        <taxon>Chordata</taxon>
        <taxon>Tunicata</taxon>
        <taxon>Ascidiacea</taxon>
        <taxon>Aplousobranchia</taxon>
        <taxon>Clavelinidae</taxon>
        <taxon>Clavelina</taxon>
    </lineage>
</organism>
<dbReference type="InterPro" id="IPR006652">
    <property type="entry name" value="Kelch_1"/>
</dbReference>
<evidence type="ECO:0000259" key="3">
    <source>
        <dbReference type="SMART" id="SM00875"/>
    </source>
</evidence>
<dbReference type="Gene3D" id="1.25.40.420">
    <property type="match status" value="1"/>
</dbReference>
<evidence type="ECO:0000313" key="5">
    <source>
        <dbReference type="Proteomes" id="UP001642483"/>
    </source>
</evidence>
<evidence type="ECO:0000256" key="1">
    <source>
        <dbReference type="ARBA" id="ARBA00022441"/>
    </source>
</evidence>
<dbReference type="CDD" id="cd18186">
    <property type="entry name" value="BTB_POZ_ZBTB_KLHL-like"/>
    <property type="match status" value="1"/>
</dbReference>
<name>A0ABP0GMC9_CLALP</name>
<dbReference type="Gene3D" id="3.30.710.10">
    <property type="entry name" value="Potassium Channel Kv1.1, Chain A"/>
    <property type="match status" value="1"/>
</dbReference>
<dbReference type="SUPFAM" id="SSF54695">
    <property type="entry name" value="POZ domain"/>
    <property type="match status" value="1"/>
</dbReference>
<reference evidence="4 5" key="1">
    <citation type="submission" date="2024-02" db="EMBL/GenBank/DDBJ databases">
        <authorList>
            <person name="Daric V."/>
            <person name="Darras S."/>
        </authorList>
    </citation>
    <scope>NUCLEOTIDE SEQUENCE [LARGE SCALE GENOMIC DNA]</scope>
</reference>
<feature type="domain" description="BACK" evidence="3">
    <location>
        <begin position="168"/>
        <end position="265"/>
    </location>
</feature>
<sequence>MKEQKEFEVKLDKISFETMEILMEYMYNASIHFTAENYQNVFMAADYLQMSAVIEEEYIAYHKGFAENTDKALKKVEEVTATQFELVLQETDFKQLGIDQTKNWSHVASMLAARSNGSACVIEGKIYVIGGMDQKTCLCVLSVEVYDPDKDLWELYDTLTVQDKFSSCACVAMLYQLKNVVQKAEKILFENFESIVKEEQFNLLELEDVTALVISNGQHVKEEDLYLALVSWVNHDRNQREQYFCRLFGNLSLCKLSKAFLKKVMVHECLVADCLDCSKALMKAVLEHAPEQQDADSQSSFVVMGGDGDEVTDIVTYNLMEKQCLIEQPFLHRKLPFGHNGASAVCIEKTVFLMGGGESHAEIIDTVKSFNAEKKHGYPWVKQPKMLKKRQYFASAVINELIYVSGGLKSNAGTTVSCEQFDTMSKIWSRIDNMNQERAFHGMVALNGKLYVAGGFGGGKRLSSAECYDPCTKRWKFVSSMKEKRNELTLVVLNNRLFAIGGYNGRNRLSSMEIYNPQTDSWVNGAPLNISRSGACACVMKGKIYVVGGKNEQGPVLSVEVYDPALGNWEINCKLATPRMYSSIVTV</sequence>
<protein>
    <recommendedName>
        <fullName evidence="3">BACK domain-containing protein</fullName>
    </recommendedName>
</protein>
<dbReference type="Pfam" id="PF07707">
    <property type="entry name" value="BACK"/>
    <property type="match status" value="1"/>
</dbReference>
<dbReference type="InterPro" id="IPR011333">
    <property type="entry name" value="SKP1/BTB/POZ_sf"/>
</dbReference>
<dbReference type="PIRSF" id="PIRSF037037">
    <property type="entry name" value="Kelch-like_protein_gigaxonin"/>
    <property type="match status" value="1"/>
</dbReference>
<keyword evidence="2" id="KW-0677">Repeat</keyword>
<dbReference type="SMART" id="SM00612">
    <property type="entry name" value="Kelch"/>
    <property type="match status" value="6"/>
</dbReference>
<dbReference type="InterPro" id="IPR015915">
    <property type="entry name" value="Kelch-typ_b-propeller"/>
</dbReference>
<gene>
    <name evidence="4" type="ORF">CVLEPA_LOCUS26121</name>
</gene>
<evidence type="ECO:0000313" key="4">
    <source>
        <dbReference type="EMBL" id="CAK8692885.1"/>
    </source>
</evidence>
<dbReference type="SMART" id="SM00875">
    <property type="entry name" value="BACK"/>
    <property type="match status" value="1"/>
</dbReference>
<comment type="caution">
    <text evidence="4">The sequence shown here is derived from an EMBL/GenBank/DDBJ whole genome shotgun (WGS) entry which is preliminary data.</text>
</comment>
<dbReference type="Pfam" id="PF01344">
    <property type="entry name" value="Kelch_1"/>
    <property type="match status" value="5"/>
</dbReference>
<dbReference type="EMBL" id="CAWYQH010000130">
    <property type="protein sequence ID" value="CAK8692885.1"/>
    <property type="molecule type" value="Genomic_DNA"/>
</dbReference>